<dbReference type="OrthoDB" id="763417at2759"/>
<feature type="compositionally biased region" description="Basic and acidic residues" evidence="1">
    <location>
        <begin position="21"/>
        <end position="35"/>
    </location>
</feature>
<comment type="caution">
    <text evidence="2">The sequence shown here is derived from an EMBL/GenBank/DDBJ whole genome shotgun (WGS) entry which is preliminary data.</text>
</comment>
<evidence type="ECO:0000313" key="2">
    <source>
        <dbReference type="EMBL" id="PON45338.1"/>
    </source>
</evidence>
<dbReference type="AlphaFoldDB" id="A0A2P5B957"/>
<sequence>MENGQSMNASQVQDTFSMELVDQREQSKSHNDIMTRRMKNRERQRRYRARKRLEADQKRSSVSCIIEQSTSPVVEPQPNGVVSNYSARVHCRRDWKKDARRAHIFKDSEVSRNGSLITIPVFSSESQSLSFTPGTRAELSLQRESHPDISLDVRTIPGRRDWKADARKKKN</sequence>
<accession>A0A2P5B957</accession>
<protein>
    <submittedName>
        <fullName evidence="2">FAM50A-like protein</fullName>
    </submittedName>
</protein>
<evidence type="ECO:0000256" key="1">
    <source>
        <dbReference type="SAM" id="MobiDB-lite"/>
    </source>
</evidence>
<feature type="compositionally biased region" description="Polar residues" evidence="1">
    <location>
        <begin position="1"/>
        <end position="16"/>
    </location>
</feature>
<feature type="compositionally biased region" description="Basic residues" evidence="1">
    <location>
        <begin position="36"/>
        <end position="51"/>
    </location>
</feature>
<name>A0A2P5B957_PARAD</name>
<evidence type="ECO:0000313" key="3">
    <source>
        <dbReference type="Proteomes" id="UP000237105"/>
    </source>
</evidence>
<gene>
    <name evidence="2" type="ORF">PanWU01x14_259490</name>
</gene>
<dbReference type="EMBL" id="JXTB01000333">
    <property type="protein sequence ID" value="PON45338.1"/>
    <property type="molecule type" value="Genomic_DNA"/>
</dbReference>
<dbReference type="Proteomes" id="UP000237105">
    <property type="component" value="Unassembled WGS sequence"/>
</dbReference>
<keyword evidence="3" id="KW-1185">Reference proteome</keyword>
<feature type="region of interest" description="Disordered" evidence="1">
    <location>
        <begin position="1"/>
        <end position="62"/>
    </location>
</feature>
<reference evidence="3" key="1">
    <citation type="submission" date="2016-06" db="EMBL/GenBank/DDBJ databases">
        <title>Parallel loss of symbiosis genes in relatives of nitrogen-fixing non-legume Parasponia.</title>
        <authorList>
            <person name="Van Velzen R."/>
            <person name="Holmer R."/>
            <person name="Bu F."/>
            <person name="Rutten L."/>
            <person name="Van Zeijl A."/>
            <person name="Liu W."/>
            <person name="Santuari L."/>
            <person name="Cao Q."/>
            <person name="Sharma T."/>
            <person name="Shen D."/>
            <person name="Roswanjaya Y."/>
            <person name="Wardhani T."/>
            <person name="Kalhor M.S."/>
            <person name="Jansen J."/>
            <person name="Van den Hoogen J."/>
            <person name="Gungor B."/>
            <person name="Hartog M."/>
            <person name="Hontelez J."/>
            <person name="Verver J."/>
            <person name="Yang W.-C."/>
            <person name="Schijlen E."/>
            <person name="Repin R."/>
            <person name="Schilthuizen M."/>
            <person name="Schranz E."/>
            <person name="Heidstra R."/>
            <person name="Miyata K."/>
            <person name="Fedorova E."/>
            <person name="Kohlen W."/>
            <person name="Bisseling T."/>
            <person name="Smit S."/>
            <person name="Geurts R."/>
        </authorList>
    </citation>
    <scope>NUCLEOTIDE SEQUENCE [LARGE SCALE GENOMIC DNA]</scope>
    <source>
        <strain evidence="3">cv. WU1-14</strain>
    </source>
</reference>
<proteinExistence type="predicted"/>
<organism evidence="2 3">
    <name type="scientific">Parasponia andersonii</name>
    <name type="common">Sponia andersonii</name>
    <dbReference type="NCBI Taxonomy" id="3476"/>
    <lineage>
        <taxon>Eukaryota</taxon>
        <taxon>Viridiplantae</taxon>
        <taxon>Streptophyta</taxon>
        <taxon>Embryophyta</taxon>
        <taxon>Tracheophyta</taxon>
        <taxon>Spermatophyta</taxon>
        <taxon>Magnoliopsida</taxon>
        <taxon>eudicotyledons</taxon>
        <taxon>Gunneridae</taxon>
        <taxon>Pentapetalae</taxon>
        <taxon>rosids</taxon>
        <taxon>fabids</taxon>
        <taxon>Rosales</taxon>
        <taxon>Cannabaceae</taxon>
        <taxon>Parasponia</taxon>
    </lineage>
</organism>